<name>A0A919HXM3_KLEPN</name>
<protein>
    <submittedName>
        <fullName evidence="1">Uncharacterized protein</fullName>
    </submittedName>
</protein>
<comment type="caution">
    <text evidence="1">The sequence shown here is derived from an EMBL/GenBank/DDBJ whole genome shotgun (WGS) entry which is preliminary data.</text>
</comment>
<reference evidence="1" key="1">
    <citation type="submission" date="2020-10" db="EMBL/GenBank/DDBJ databases">
        <title>Genome Sequence of ESBL Producing Zambian Clinical Strains.</title>
        <authorList>
            <person name="Shawa M."/>
            <person name="Furuta Y."/>
            <person name="Simbotwe M."/>
            <person name="Mulenga E."/>
            <person name="Mubanga M."/>
            <person name="Mulenga G."/>
            <person name="Kaile C."/>
            <person name="Zorigt T."/>
            <person name="Hang'ombe B."/>
            <person name="Higashi H."/>
        </authorList>
    </citation>
    <scope>NUCLEOTIDE SEQUENCE</scope>
    <source>
        <strain evidence="1">Zam_UTH_09</strain>
    </source>
</reference>
<dbReference type="AlphaFoldDB" id="A0A919HXM3"/>
<accession>A0A919HXM3</accession>
<evidence type="ECO:0000313" key="1">
    <source>
        <dbReference type="EMBL" id="GHK55657.1"/>
    </source>
</evidence>
<sequence>MQLASIRVPKRAAIMVGTSAPPVFKAVPPMISGATKLKLVPGWRAVRSRPGPRL</sequence>
<organism evidence="1 2">
    <name type="scientific">Klebsiella pneumoniae</name>
    <dbReference type="NCBI Taxonomy" id="573"/>
    <lineage>
        <taxon>Bacteria</taxon>
        <taxon>Pseudomonadati</taxon>
        <taxon>Pseudomonadota</taxon>
        <taxon>Gammaproteobacteria</taxon>
        <taxon>Enterobacterales</taxon>
        <taxon>Enterobacteriaceae</taxon>
        <taxon>Klebsiella/Raoultella group</taxon>
        <taxon>Klebsiella</taxon>
        <taxon>Klebsiella pneumoniae complex</taxon>
    </lineage>
</organism>
<dbReference type="Proteomes" id="UP000655094">
    <property type="component" value="Unassembled WGS sequence"/>
</dbReference>
<dbReference type="EMBL" id="BNFF01000001">
    <property type="protein sequence ID" value="GHK55657.1"/>
    <property type="molecule type" value="Genomic_DNA"/>
</dbReference>
<proteinExistence type="predicted"/>
<gene>
    <name evidence="1" type="ORF">KPZU09_53930</name>
</gene>
<evidence type="ECO:0000313" key="2">
    <source>
        <dbReference type="Proteomes" id="UP000655094"/>
    </source>
</evidence>